<evidence type="ECO:0000313" key="1">
    <source>
        <dbReference type="EMBL" id="QEG37030.1"/>
    </source>
</evidence>
<evidence type="ECO:0008006" key="3">
    <source>
        <dbReference type="Google" id="ProtNLM"/>
    </source>
</evidence>
<dbReference type="KEGG" id="bgok:Pr1d_43700"/>
<name>A0A5B9QHG9_9BACT</name>
<protein>
    <recommendedName>
        <fullName evidence="3">Calmodulin-binding protein</fullName>
    </recommendedName>
</protein>
<organism evidence="1 2">
    <name type="scientific">Bythopirellula goksoeyrii</name>
    <dbReference type="NCBI Taxonomy" id="1400387"/>
    <lineage>
        <taxon>Bacteria</taxon>
        <taxon>Pseudomonadati</taxon>
        <taxon>Planctomycetota</taxon>
        <taxon>Planctomycetia</taxon>
        <taxon>Pirellulales</taxon>
        <taxon>Lacipirellulaceae</taxon>
        <taxon>Bythopirellula</taxon>
    </lineage>
</organism>
<keyword evidence="2" id="KW-1185">Reference proteome</keyword>
<proteinExistence type="predicted"/>
<dbReference type="EMBL" id="CP042913">
    <property type="protein sequence ID" value="QEG37030.1"/>
    <property type="molecule type" value="Genomic_DNA"/>
</dbReference>
<dbReference type="RefSeq" id="WP_238476554.1">
    <property type="nucleotide sequence ID" value="NZ_CP042913.1"/>
</dbReference>
<evidence type="ECO:0000313" key="2">
    <source>
        <dbReference type="Proteomes" id="UP000323917"/>
    </source>
</evidence>
<dbReference type="Proteomes" id="UP000323917">
    <property type="component" value="Chromosome"/>
</dbReference>
<sequence length="188" mass="21543">MGKRIGGGEAAKLAAIVPSLALSKQLHVGTDCANSDGSAGYSLNLEFPQSRFLLVETNKLAATAPWLPAYPHDDRGGNSMVRRLTFAFCCAGALACCLAQSQTASAQQAYGRSWGQTYTTQDWERFYHYPYVYYPQNFYGNEYYRSADSLYYRYPPEMRIPVYNQRWHNYYPNRRLYHSGHHFQLDVF</sequence>
<gene>
    <name evidence="1" type="ORF">Pr1d_43700</name>
</gene>
<accession>A0A5B9QHG9</accession>
<dbReference type="AlphaFoldDB" id="A0A5B9QHG9"/>
<reference evidence="1 2" key="1">
    <citation type="submission" date="2019-08" db="EMBL/GenBank/DDBJ databases">
        <title>Deep-cultivation of Planctomycetes and their phenomic and genomic characterization uncovers novel biology.</title>
        <authorList>
            <person name="Wiegand S."/>
            <person name="Jogler M."/>
            <person name="Boedeker C."/>
            <person name="Pinto D."/>
            <person name="Vollmers J."/>
            <person name="Rivas-Marin E."/>
            <person name="Kohn T."/>
            <person name="Peeters S.H."/>
            <person name="Heuer A."/>
            <person name="Rast P."/>
            <person name="Oberbeckmann S."/>
            <person name="Bunk B."/>
            <person name="Jeske O."/>
            <person name="Meyerdierks A."/>
            <person name="Storesund J.E."/>
            <person name="Kallscheuer N."/>
            <person name="Luecker S."/>
            <person name="Lage O.M."/>
            <person name="Pohl T."/>
            <person name="Merkel B.J."/>
            <person name="Hornburger P."/>
            <person name="Mueller R.-W."/>
            <person name="Bruemmer F."/>
            <person name="Labrenz M."/>
            <person name="Spormann A.M."/>
            <person name="Op den Camp H."/>
            <person name="Overmann J."/>
            <person name="Amann R."/>
            <person name="Jetten M.S.M."/>
            <person name="Mascher T."/>
            <person name="Medema M.H."/>
            <person name="Devos D.P."/>
            <person name="Kaster A.-K."/>
            <person name="Ovreas L."/>
            <person name="Rohde M."/>
            <person name="Galperin M.Y."/>
            <person name="Jogler C."/>
        </authorList>
    </citation>
    <scope>NUCLEOTIDE SEQUENCE [LARGE SCALE GENOMIC DNA]</scope>
    <source>
        <strain evidence="1 2">Pr1d</strain>
    </source>
</reference>